<protein>
    <submittedName>
        <fullName evidence="2">Uncharacterized protein</fullName>
    </submittedName>
</protein>
<comment type="caution">
    <text evidence="2">The sequence shown here is derived from an EMBL/GenBank/DDBJ whole genome shotgun (WGS) entry which is preliminary data.</text>
</comment>
<feature type="transmembrane region" description="Helical" evidence="1">
    <location>
        <begin position="166"/>
        <end position="185"/>
    </location>
</feature>
<feature type="transmembrane region" description="Helical" evidence="1">
    <location>
        <begin position="20"/>
        <end position="42"/>
    </location>
</feature>
<name>A0ABT0XJE1_9BACI</name>
<organism evidence="2 3">
    <name type="scientific">Alkalicoccobacillus plakortidis</name>
    <dbReference type="NCBI Taxonomy" id="444060"/>
    <lineage>
        <taxon>Bacteria</taxon>
        <taxon>Bacillati</taxon>
        <taxon>Bacillota</taxon>
        <taxon>Bacilli</taxon>
        <taxon>Bacillales</taxon>
        <taxon>Bacillaceae</taxon>
        <taxon>Alkalicoccobacillus</taxon>
    </lineage>
</organism>
<accession>A0ABT0XJE1</accession>
<evidence type="ECO:0000313" key="2">
    <source>
        <dbReference type="EMBL" id="MCM2676021.1"/>
    </source>
</evidence>
<feature type="transmembrane region" description="Helical" evidence="1">
    <location>
        <begin position="137"/>
        <end position="154"/>
    </location>
</feature>
<keyword evidence="1" id="KW-1133">Transmembrane helix</keyword>
<sequence>MSEKQQVKELMMFELRNMKLQNGFLFILFMFFSIIIISSVLIEPGTKWVMDFLILPISLFLHIGVRSKPFYLSFVKGDLYVAPIQVLLKVMPFSMNTIIKARLILFLVINVIVQTTIMLIVYFLAPSDFKELISLPAWLFVWNVLTIVIACVSVMGEAGARYSKKYLWIFNTLSFLVFVTVVWAFNQFIGPGIVSEIFYYTVFHPVIASSIALVILIITIVLTVYYMKHYMRKADYHV</sequence>
<keyword evidence="3" id="KW-1185">Reference proteome</keyword>
<reference evidence="2" key="1">
    <citation type="submission" date="2022-06" db="EMBL/GenBank/DDBJ databases">
        <title>Alkalicoccobacillus porphyridii sp. nov., isolated from a marine red alga, Porphyridium purpureum and reclassification of Shouchella plakortidis and Shouchella gibsonii as Alkalicoccobacillus plakortidis comb. nov. and Alkalicoccobacillus gibsonii comb. nov.</title>
        <authorList>
            <person name="Kim K.H."/>
            <person name="Lee J.K."/>
            <person name="Han D.M."/>
            <person name="Baek J.H."/>
            <person name="Jeon C.O."/>
        </authorList>
    </citation>
    <scope>NUCLEOTIDE SEQUENCE</scope>
    <source>
        <strain evidence="2">DSM 19153</strain>
    </source>
</reference>
<feature type="transmembrane region" description="Helical" evidence="1">
    <location>
        <begin position="103"/>
        <end position="125"/>
    </location>
</feature>
<dbReference type="EMBL" id="JAMQJY010000001">
    <property type="protein sequence ID" value="MCM2676021.1"/>
    <property type="molecule type" value="Genomic_DNA"/>
</dbReference>
<keyword evidence="1" id="KW-0812">Transmembrane</keyword>
<dbReference type="RefSeq" id="WP_251607578.1">
    <property type="nucleotide sequence ID" value="NZ_JAMQJY010000001.1"/>
</dbReference>
<evidence type="ECO:0000313" key="3">
    <source>
        <dbReference type="Proteomes" id="UP001203665"/>
    </source>
</evidence>
<evidence type="ECO:0000256" key="1">
    <source>
        <dbReference type="SAM" id="Phobius"/>
    </source>
</evidence>
<feature type="transmembrane region" description="Helical" evidence="1">
    <location>
        <begin position="48"/>
        <end position="65"/>
    </location>
</feature>
<proteinExistence type="predicted"/>
<keyword evidence="1" id="KW-0472">Membrane</keyword>
<feature type="transmembrane region" description="Helical" evidence="1">
    <location>
        <begin position="197"/>
        <end position="226"/>
    </location>
</feature>
<gene>
    <name evidence="2" type="ORF">NDM98_11290</name>
</gene>
<dbReference type="Proteomes" id="UP001203665">
    <property type="component" value="Unassembled WGS sequence"/>
</dbReference>